<comment type="caution">
    <text evidence="2">The sequence shown here is derived from an EMBL/GenBank/DDBJ whole genome shotgun (WGS) entry which is preliminary data.</text>
</comment>
<name>A0A9P6KDR8_9FUNG</name>
<dbReference type="PANTHER" id="PTHR37049:SF4">
    <property type="entry name" value="RHODANESE DOMAIN-CONTAINING PROTEIN"/>
    <property type="match status" value="1"/>
</dbReference>
<dbReference type="OrthoDB" id="27214at2759"/>
<protein>
    <recommendedName>
        <fullName evidence="4">Tail specific protease domain-containing protein</fullName>
    </recommendedName>
</protein>
<evidence type="ECO:0008006" key="4">
    <source>
        <dbReference type="Google" id="ProtNLM"/>
    </source>
</evidence>
<dbReference type="SUPFAM" id="SSF52096">
    <property type="entry name" value="ClpP/crotonase"/>
    <property type="match status" value="1"/>
</dbReference>
<dbReference type="InterPro" id="IPR029045">
    <property type="entry name" value="ClpP/crotonase-like_dom_sf"/>
</dbReference>
<reference evidence="2" key="1">
    <citation type="journal article" date="2020" name="Fungal Divers.">
        <title>Resolving the Mortierellaceae phylogeny through synthesis of multi-gene phylogenetics and phylogenomics.</title>
        <authorList>
            <person name="Vandepol N."/>
            <person name="Liber J."/>
            <person name="Desiro A."/>
            <person name="Na H."/>
            <person name="Kennedy M."/>
            <person name="Barry K."/>
            <person name="Grigoriev I.V."/>
            <person name="Miller A.N."/>
            <person name="O'Donnell K."/>
            <person name="Stajich J.E."/>
            <person name="Bonito G."/>
        </authorList>
    </citation>
    <scope>NUCLEOTIDE SEQUENCE</scope>
    <source>
        <strain evidence="2">KOD1015</strain>
    </source>
</reference>
<feature type="region of interest" description="Disordered" evidence="1">
    <location>
        <begin position="710"/>
        <end position="730"/>
    </location>
</feature>
<accession>A0A9P6KDR8</accession>
<dbReference type="AlphaFoldDB" id="A0A9P6KDR8"/>
<evidence type="ECO:0000256" key="1">
    <source>
        <dbReference type="SAM" id="MobiDB-lite"/>
    </source>
</evidence>
<evidence type="ECO:0000313" key="2">
    <source>
        <dbReference type="EMBL" id="KAF9580992.1"/>
    </source>
</evidence>
<dbReference type="Gene3D" id="3.90.226.10">
    <property type="entry name" value="2-enoyl-CoA Hydratase, Chain A, domain 1"/>
    <property type="match status" value="1"/>
</dbReference>
<dbReference type="PANTHER" id="PTHR37049">
    <property type="entry name" value="PEPTIDASE S41 FAMILY PROTEIN"/>
    <property type="match status" value="1"/>
</dbReference>
<proteinExistence type="predicted"/>
<gene>
    <name evidence="2" type="ORF">BGW38_002154</name>
</gene>
<evidence type="ECO:0000313" key="3">
    <source>
        <dbReference type="Proteomes" id="UP000780801"/>
    </source>
</evidence>
<keyword evidence="3" id="KW-1185">Reference proteome</keyword>
<sequence length="772" mass="86010">MHSGRHKNNTLNKKTKCCLLALFSIPQFHSVLLSGASARSPGPSRLSRQYVELDLAENATHLADTKSSLEKDIAPLPADYCAMAAEASADSGGYIPHGVAKGCYEQFPFNATIRDQTILNVKANLKSFYVFYDIAKSPPPMENSDLEPVDLSAELDKIGNSSFPSDYNFHSTVSRLLTRLQDPHTSYKSLCYQQFLFIQPMSTYGVFENGRQQVKVATILNKLDNSLNKTLVDCEVTHIDGQPAFELMVEYAKTKAYSKDRSARLNKAFAHLLHDKTGGDHDRFALGAFAQRTSVPANATIEYRLDCSAKFEDLTEEEINGTPTMMTLELEWSALDSSMGTYTDGATYRQQFCGDESQQLTKKFILDTAEADDFSTLKSFMHTGQKKSKELYRGPYASFHLLSDGVTAVFRLGTESPNKQMLGWTHDEFYNNIDNGFASMENAGAKRLIVDLQNNSGGIICWGRYVLQTLFPQTDDSPYIYTLRASTLAQVLTEATFSYDQDILSPYAGLVDPKSGDEVSDPMWMTAADDLPGRQGLFSKRVTDRFCSAVSDLKDSDQDPMFDPEDIIILTNGNCGSTCAVLALQLRERYRVRTVTAGGHHGQSMAFISFPGGAVQTNNTQWSQRVAKVYNSLPASRRSKDLAAKIPKRLPANGQLTFTFRQVMSVDHPDQAEEYIRTPSDFRMDYTTARFRMPSILWDDVRRLVWDTDKNEEEEDLKSSKEEPTDDMMDGQAAVFGDGIIDTTEIVLGEEELEGEELESAAVEAGLRGNPM</sequence>
<organism evidence="2 3">
    <name type="scientific">Lunasporangiospora selenospora</name>
    <dbReference type="NCBI Taxonomy" id="979761"/>
    <lineage>
        <taxon>Eukaryota</taxon>
        <taxon>Fungi</taxon>
        <taxon>Fungi incertae sedis</taxon>
        <taxon>Mucoromycota</taxon>
        <taxon>Mortierellomycotina</taxon>
        <taxon>Mortierellomycetes</taxon>
        <taxon>Mortierellales</taxon>
        <taxon>Mortierellaceae</taxon>
        <taxon>Lunasporangiospora</taxon>
    </lineage>
</organism>
<dbReference type="EMBL" id="JAABOA010001731">
    <property type="protein sequence ID" value="KAF9580992.1"/>
    <property type="molecule type" value="Genomic_DNA"/>
</dbReference>
<dbReference type="InterPro" id="IPR052766">
    <property type="entry name" value="S41A_metabolite_peptidase"/>
</dbReference>
<dbReference type="Proteomes" id="UP000780801">
    <property type="component" value="Unassembled WGS sequence"/>
</dbReference>